<feature type="chain" id="PRO_5017245715" description="DUF349 domain-containing protein" evidence="2">
    <location>
        <begin position="24"/>
        <end position="200"/>
    </location>
</feature>
<dbReference type="PROSITE" id="PS51257">
    <property type="entry name" value="PROKAR_LIPOPROTEIN"/>
    <property type="match status" value="1"/>
</dbReference>
<keyword evidence="2" id="KW-0732">Signal</keyword>
<gene>
    <name evidence="3" type="ORF">D1627_08140</name>
</gene>
<reference evidence="4" key="1">
    <citation type="submission" date="2018-08" db="EMBL/GenBank/DDBJ databases">
        <title>Mucilaginibacter sp. MYSH2.</title>
        <authorList>
            <person name="Seo T."/>
        </authorList>
    </citation>
    <scope>NUCLEOTIDE SEQUENCE [LARGE SCALE GENOMIC DNA]</scope>
    <source>
        <strain evidence="4">KIRAN</strain>
    </source>
</reference>
<keyword evidence="1" id="KW-0175">Coiled coil</keyword>
<name>A0A399SE61_9BACT</name>
<dbReference type="OrthoDB" id="886805at2"/>
<evidence type="ECO:0000313" key="4">
    <source>
        <dbReference type="Proteomes" id="UP000266005"/>
    </source>
</evidence>
<comment type="caution">
    <text evidence="3">The sequence shown here is derived from an EMBL/GenBank/DDBJ whole genome shotgun (WGS) entry which is preliminary data.</text>
</comment>
<keyword evidence="4" id="KW-1185">Reference proteome</keyword>
<feature type="signal peptide" evidence="2">
    <location>
        <begin position="1"/>
        <end position="23"/>
    </location>
</feature>
<protein>
    <recommendedName>
        <fullName evidence="5">DUF349 domain-containing protein</fullName>
    </recommendedName>
</protein>
<proteinExistence type="predicted"/>
<feature type="coiled-coil region" evidence="1">
    <location>
        <begin position="78"/>
        <end position="105"/>
    </location>
</feature>
<organism evidence="3 4">
    <name type="scientific">Pontibacter oryzae</name>
    <dbReference type="NCBI Taxonomy" id="2304593"/>
    <lineage>
        <taxon>Bacteria</taxon>
        <taxon>Pseudomonadati</taxon>
        <taxon>Bacteroidota</taxon>
        <taxon>Cytophagia</taxon>
        <taxon>Cytophagales</taxon>
        <taxon>Hymenobacteraceae</taxon>
        <taxon>Pontibacter</taxon>
    </lineage>
</organism>
<evidence type="ECO:0000256" key="1">
    <source>
        <dbReference type="SAM" id="Coils"/>
    </source>
</evidence>
<evidence type="ECO:0000313" key="3">
    <source>
        <dbReference type="EMBL" id="RIJ41960.1"/>
    </source>
</evidence>
<dbReference type="EMBL" id="QWGE01000002">
    <property type="protein sequence ID" value="RIJ41960.1"/>
    <property type="molecule type" value="Genomic_DNA"/>
</dbReference>
<evidence type="ECO:0000256" key="2">
    <source>
        <dbReference type="SAM" id="SignalP"/>
    </source>
</evidence>
<evidence type="ECO:0008006" key="5">
    <source>
        <dbReference type="Google" id="ProtNLM"/>
    </source>
</evidence>
<accession>A0A399SE61</accession>
<dbReference type="AlphaFoldDB" id="A0A399SE61"/>
<sequence>MKKLTQPLAIVLFCCSLFFTACSTSKEQQMEDDLAEFRTWVNNATANVANRTEEDWKRARADFKTRTQELDLKQEQFSDELRADYKNLKEEFRSADERYQQNMAEPELAAWRTELLGTWADYNMLSENNIRDAYITFMENVRAKKGNWSNQDWEMAKRVIEELNEQKQQIKAPIPTDTEVKIKALQMEFRTLETAADITN</sequence>
<dbReference type="Proteomes" id="UP000266005">
    <property type="component" value="Unassembled WGS sequence"/>
</dbReference>